<dbReference type="Proteomes" id="UP000054270">
    <property type="component" value="Unassembled WGS sequence"/>
</dbReference>
<feature type="compositionally biased region" description="Polar residues" evidence="10">
    <location>
        <begin position="694"/>
        <end position="709"/>
    </location>
</feature>
<accession>A0A0D2LJB3</accession>
<dbReference type="Pfam" id="PF08638">
    <property type="entry name" value="Med14"/>
    <property type="match status" value="1"/>
</dbReference>
<evidence type="ECO:0000256" key="3">
    <source>
        <dbReference type="ARBA" id="ARBA00019619"/>
    </source>
</evidence>
<dbReference type="GO" id="GO:0003712">
    <property type="term" value="F:transcription coregulator activity"/>
    <property type="evidence" value="ECO:0007669"/>
    <property type="project" value="UniProtKB-UniRule"/>
</dbReference>
<evidence type="ECO:0000259" key="11">
    <source>
        <dbReference type="Pfam" id="PF08638"/>
    </source>
</evidence>
<dbReference type="EMBL" id="KN817523">
    <property type="protein sequence ID" value="KJA27712.1"/>
    <property type="molecule type" value="Genomic_DNA"/>
</dbReference>
<comment type="subunit">
    <text evidence="9">Component of the Mediator complex.</text>
</comment>
<comment type="function">
    <text evidence="9">Component of the Mediator complex, a coactivator involved in the regulated transcription of nearly all RNA polymerase II-dependent genes. Mediator functions as a bridge to convey information from gene-specific regulatory proteins to the basal RNA polymerase II transcription machinery. Mediator is recruited to promoters by direct interactions with regulatory proteins and serves as a scaffold for the assembly of a functional preinitiation complex with RNA polymerase II and the general transcription factors.</text>
</comment>
<keyword evidence="4 9" id="KW-0805">Transcription regulation</keyword>
<evidence type="ECO:0000256" key="6">
    <source>
        <dbReference type="ARBA" id="ARBA00023163"/>
    </source>
</evidence>
<evidence type="ECO:0000256" key="4">
    <source>
        <dbReference type="ARBA" id="ARBA00023015"/>
    </source>
</evidence>
<evidence type="ECO:0000256" key="7">
    <source>
        <dbReference type="ARBA" id="ARBA00023242"/>
    </source>
</evidence>
<dbReference type="GO" id="GO:0070847">
    <property type="term" value="C:core mediator complex"/>
    <property type="evidence" value="ECO:0007669"/>
    <property type="project" value="TreeGrafter"/>
</dbReference>
<reference evidence="13" key="1">
    <citation type="submission" date="2014-04" db="EMBL/GenBank/DDBJ databases">
        <title>Evolutionary Origins and Diversification of the Mycorrhizal Mutualists.</title>
        <authorList>
            <consortium name="DOE Joint Genome Institute"/>
            <consortium name="Mycorrhizal Genomics Consortium"/>
            <person name="Kohler A."/>
            <person name="Kuo A."/>
            <person name="Nagy L.G."/>
            <person name="Floudas D."/>
            <person name="Copeland A."/>
            <person name="Barry K.W."/>
            <person name="Cichocki N."/>
            <person name="Veneault-Fourrey C."/>
            <person name="LaButti K."/>
            <person name="Lindquist E.A."/>
            <person name="Lipzen A."/>
            <person name="Lundell T."/>
            <person name="Morin E."/>
            <person name="Murat C."/>
            <person name="Riley R."/>
            <person name="Ohm R."/>
            <person name="Sun H."/>
            <person name="Tunlid A."/>
            <person name="Henrissat B."/>
            <person name="Grigoriev I.V."/>
            <person name="Hibbett D.S."/>
            <person name="Martin F."/>
        </authorList>
    </citation>
    <scope>NUCLEOTIDE SEQUENCE [LARGE SCALE GENOMIC DNA]</scope>
    <source>
        <strain evidence="13">FD-334 SS-4</strain>
    </source>
</reference>
<comment type="similarity">
    <text evidence="2 9">Belongs to the Mediator complex subunit 14 family.</text>
</comment>
<evidence type="ECO:0000256" key="9">
    <source>
        <dbReference type="RuleBase" id="RU365082"/>
    </source>
</evidence>
<dbReference type="GO" id="GO:0016592">
    <property type="term" value="C:mediator complex"/>
    <property type="evidence" value="ECO:0007669"/>
    <property type="project" value="UniProtKB-UniRule"/>
</dbReference>
<feature type="region of interest" description="Disordered" evidence="10">
    <location>
        <begin position="690"/>
        <end position="709"/>
    </location>
</feature>
<comment type="subcellular location">
    <subcellularLocation>
        <location evidence="1 9">Nucleus</location>
    </subcellularLocation>
</comment>
<feature type="domain" description="Mediator complex subunit MED14 N-terminal" evidence="11">
    <location>
        <begin position="52"/>
        <end position="241"/>
    </location>
</feature>
<evidence type="ECO:0000256" key="1">
    <source>
        <dbReference type="ARBA" id="ARBA00004123"/>
    </source>
</evidence>
<dbReference type="InterPro" id="IPR055122">
    <property type="entry name" value="Med14_N"/>
</dbReference>
<dbReference type="InterPro" id="IPR013947">
    <property type="entry name" value="Mediator_Med14"/>
</dbReference>
<keyword evidence="6 9" id="KW-0804">Transcription</keyword>
<dbReference type="AlphaFoldDB" id="A0A0D2LJB3"/>
<evidence type="ECO:0000256" key="2">
    <source>
        <dbReference type="ARBA" id="ARBA00007813"/>
    </source>
</evidence>
<protein>
    <recommendedName>
        <fullName evidence="3 9">Mediator of RNA polymerase II transcription subunit 14</fullName>
    </recommendedName>
    <alternativeName>
        <fullName evidence="8 9">Mediator complex subunit 14</fullName>
    </alternativeName>
</protein>
<dbReference type="GO" id="GO:0006357">
    <property type="term" value="P:regulation of transcription by RNA polymerase II"/>
    <property type="evidence" value="ECO:0007669"/>
    <property type="project" value="InterPro"/>
</dbReference>
<proteinExistence type="inferred from homology"/>
<organism evidence="12 13">
    <name type="scientific">Hypholoma sublateritium (strain FD-334 SS-4)</name>
    <dbReference type="NCBI Taxonomy" id="945553"/>
    <lineage>
        <taxon>Eukaryota</taxon>
        <taxon>Fungi</taxon>
        <taxon>Dikarya</taxon>
        <taxon>Basidiomycota</taxon>
        <taxon>Agaricomycotina</taxon>
        <taxon>Agaricomycetes</taxon>
        <taxon>Agaricomycetidae</taxon>
        <taxon>Agaricales</taxon>
        <taxon>Agaricineae</taxon>
        <taxon>Strophariaceae</taxon>
        <taxon>Hypholoma</taxon>
    </lineage>
</organism>
<keyword evidence="13" id="KW-1185">Reference proteome</keyword>
<evidence type="ECO:0000256" key="5">
    <source>
        <dbReference type="ARBA" id="ARBA00023159"/>
    </source>
</evidence>
<evidence type="ECO:0000256" key="10">
    <source>
        <dbReference type="SAM" id="MobiDB-lite"/>
    </source>
</evidence>
<gene>
    <name evidence="12" type="ORF">HYPSUDRAFT_34841</name>
</gene>
<dbReference type="PANTHER" id="PTHR12809">
    <property type="entry name" value="MEDIATOR COMPLEX SUBUNIT"/>
    <property type="match status" value="1"/>
</dbReference>
<sequence length="1129" mass="125878">MTNQDTQSDMVVDIESSATTNILPANGLHNDLPLEPSIEELERELPVVDDGQIPLGDLLSRVVQSIYAELSELAETMPNMSDSARKRTLADWVVKTKKQVVKLYAVAKWSRDADTIQKCMNITAFFLTQNAQFEETIHALNYSKESLDPARLRNHDLLTSLDVLTTGSYLRLPTCIKKMAIPPTPLTDAEVAKTLFDMEETIRYRVRMSEIIPVEMSRYHIADGRIHFTVPGLFNASLCLRGADKDDGWFFVSVEFLISVGGDLTGLQEFPRIPSGIIKRHITDEADARLAFYLPMPELQPPIPDAPPRPQLPAGVVDAPLVRVYNFLQMMSLSYQLEILWYQAERMRTLGWADYLSIQMSPDRKILKVSYWIRPPVAQVPNRPRLILPLLGGSFTIAIVQTRAPAQTGPGPARSPKQRVIARLQRKAKLADAKPSDEVEGLKFVVKWEPAKGALGIYISQEDATLPVEALQVDADNLDFEQMLRTVIHRHSKAILAGFQNMLRLGPNKAFSAPGVVSLVLDGKTQALQVNLCADEVVIITLDARTGKLNLRDTGDLAAAGRGPKFASFTDTLNSNPTLLIDALFTLRINTILDLAEQKARYLGLQSYRRRNIRKEELPKLGPDCRGMLYIQLANFPTHYLVLVVTVERFKYALITTKVQTESMYNNMTLEDIAWLDFDRIHDAAIVQNDTDRSPPNIQGSPDEPNLTTKRSYGFHLDTQGLRELYSYCSARVAFINVERQFKIRGIPFTHVNPTSNSPATLELSQIQSSLARSVPALCVQSEHILSGRPAAEAAMPNIRVIPLNWWSKEKAQVVTCVKLKYVQQPMGKTASGSSTIIRPSKRIIYDTTEAVVSFLSEDVNTCVSEFLEEWGRVSTMVVIAREVAQMSKQKKWKDMRLLFFDLQTVEFAYAEDYTVSISCEGDKGGKFDLEFSRTPPQGAMETDDLDSFNPHEDAEPFLCAVLQHAHGGLSPSLHLLVALLRDTLPIVVELEAIRKEGRQHGRSFDIFAKAAGWYRLLYGDFKYALDFRLMNEQRVAILDASHSLYDVHTPGTGKPASAMDPAVEALVLQPIPRMREIAESAVQSGLAAGALVAGKVAAIDVGVICNASGVGPLTRSIHRQIVEHLQQR</sequence>
<keyword evidence="5 9" id="KW-0010">Activator</keyword>
<evidence type="ECO:0000256" key="8">
    <source>
        <dbReference type="ARBA" id="ARBA00032007"/>
    </source>
</evidence>
<evidence type="ECO:0000313" key="12">
    <source>
        <dbReference type="EMBL" id="KJA27712.1"/>
    </source>
</evidence>
<name>A0A0D2LJB3_HYPSF</name>
<dbReference type="OMA" id="QLEILWY"/>
<dbReference type="OrthoDB" id="205099at2759"/>
<evidence type="ECO:0000313" key="13">
    <source>
        <dbReference type="Proteomes" id="UP000054270"/>
    </source>
</evidence>
<dbReference type="PANTHER" id="PTHR12809:SF2">
    <property type="entry name" value="MEDIATOR OF RNA POLYMERASE II TRANSCRIPTION SUBUNIT 14"/>
    <property type="match status" value="1"/>
</dbReference>
<dbReference type="STRING" id="945553.A0A0D2LJB3"/>
<keyword evidence="7 9" id="KW-0539">Nucleus</keyword>